<dbReference type="AlphaFoldDB" id="A0A1N7DMG9"/>
<sequence>MSHGINEHQQWSLTDKLAELAADKRAWLAMAIGTGLFVHFVYLITHPYPAYGAGLYLQIAEEISAHGYALPERIPLYTDDGVPFAYPPLMYYVSAVIMDMTGVDPITLSRLLPGFVTVLYLIPFYYLAREILESTPQAGFATIVLAVTPPVLQWHLSAGGVVRAPAFLFALTGAYTGIKLFKTSNMRWVIPSTVLFGMTILTHPVYTVFFGTTYLLMFACFSRTPRGLVYGAFVAGGGILLASPWWLQIIATHGADIFTAASGTHSGLGGGVGRFLDQFVYPLEPELPAIFFVGSFAGTVYLIRKRRFFLPLWLVAAAFMLGKLRFQFPAGAMMLSILVFEVIVPRIRYLSAKTRYSRSAPLVVVMVIALIISSVGVSYAAGGLNSNFDSSTQPAFMDDDDKAAMEWIQENTASDSEFIVLGDVAEWFPLMTDRAILVGPWGVEWEGHENYRHHLSLYKRLSRCPGKACLTKKMVANDVDPNYIYVPKNHYTVRGIDQYQKPWMREQMVDSDRYKLIYENEGAMVFRIEEPIEPAEVPENGPQPV</sequence>
<feature type="transmembrane region" description="Helical" evidence="1">
    <location>
        <begin position="108"/>
        <end position="126"/>
    </location>
</feature>
<accession>A0A1N7DMG9</accession>
<name>A0A1N7DMG9_9EURY</name>
<feature type="transmembrane region" description="Helical" evidence="1">
    <location>
        <begin position="162"/>
        <end position="181"/>
    </location>
</feature>
<evidence type="ECO:0000313" key="2">
    <source>
        <dbReference type="EMBL" id="SIR77017.1"/>
    </source>
</evidence>
<organism evidence="2 3">
    <name type="scientific">Haladaptatus litoreus</name>
    <dbReference type="NCBI Taxonomy" id="553468"/>
    <lineage>
        <taxon>Archaea</taxon>
        <taxon>Methanobacteriati</taxon>
        <taxon>Methanobacteriota</taxon>
        <taxon>Stenosarchaea group</taxon>
        <taxon>Halobacteria</taxon>
        <taxon>Halobacteriales</taxon>
        <taxon>Haladaptataceae</taxon>
        <taxon>Haladaptatus</taxon>
    </lineage>
</organism>
<dbReference type="Proteomes" id="UP000186914">
    <property type="component" value="Unassembled WGS sequence"/>
</dbReference>
<feature type="transmembrane region" description="Helical" evidence="1">
    <location>
        <begin position="308"/>
        <end position="326"/>
    </location>
</feature>
<evidence type="ECO:0000313" key="3">
    <source>
        <dbReference type="Proteomes" id="UP000186914"/>
    </source>
</evidence>
<keyword evidence="1" id="KW-0812">Transmembrane</keyword>
<feature type="transmembrane region" description="Helical" evidence="1">
    <location>
        <begin position="332"/>
        <end position="350"/>
    </location>
</feature>
<protein>
    <recommendedName>
        <fullName evidence="4">Dolichyl-phosphate-mannose-protein mannosyltransferase</fullName>
    </recommendedName>
</protein>
<evidence type="ECO:0000256" key="1">
    <source>
        <dbReference type="SAM" id="Phobius"/>
    </source>
</evidence>
<dbReference type="OrthoDB" id="242465at2157"/>
<feature type="transmembrane region" description="Helical" evidence="1">
    <location>
        <begin position="362"/>
        <end position="381"/>
    </location>
</feature>
<reference evidence="3" key="1">
    <citation type="submission" date="2017-01" db="EMBL/GenBank/DDBJ databases">
        <authorList>
            <person name="Varghese N."/>
            <person name="Submissions S."/>
        </authorList>
    </citation>
    <scope>NUCLEOTIDE SEQUENCE [LARGE SCALE GENOMIC DNA]</scope>
    <source>
        <strain evidence="3">CGMCC 1.7737</strain>
    </source>
</reference>
<keyword evidence="1" id="KW-1133">Transmembrane helix</keyword>
<dbReference type="EMBL" id="FTNO01000004">
    <property type="protein sequence ID" value="SIR77017.1"/>
    <property type="molecule type" value="Genomic_DNA"/>
</dbReference>
<feature type="transmembrane region" description="Helical" evidence="1">
    <location>
        <begin position="26"/>
        <end position="45"/>
    </location>
</feature>
<feature type="transmembrane region" description="Helical" evidence="1">
    <location>
        <begin position="193"/>
        <end position="216"/>
    </location>
</feature>
<keyword evidence="1" id="KW-0472">Membrane</keyword>
<evidence type="ECO:0008006" key="4">
    <source>
        <dbReference type="Google" id="ProtNLM"/>
    </source>
</evidence>
<proteinExistence type="predicted"/>
<feature type="transmembrane region" description="Helical" evidence="1">
    <location>
        <begin position="228"/>
        <end position="247"/>
    </location>
</feature>
<dbReference type="RefSeq" id="WP_076431589.1">
    <property type="nucleotide sequence ID" value="NZ_FTNO01000004.1"/>
</dbReference>
<keyword evidence="3" id="KW-1185">Reference proteome</keyword>
<gene>
    <name evidence="2" type="ORF">SAMN05421858_3754</name>
</gene>